<dbReference type="GO" id="GO:0004144">
    <property type="term" value="F:diacylglycerol O-acyltransferase activity"/>
    <property type="evidence" value="ECO:0007669"/>
    <property type="project" value="UniProtKB-EC"/>
</dbReference>
<evidence type="ECO:0000256" key="8">
    <source>
        <dbReference type="ARBA" id="ARBA00023098"/>
    </source>
</evidence>
<feature type="domain" description="O-acyltransferase WSD1 C-terminal" evidence="12">
    <location>
        <begin position="322"/>
        <end position="469"/>
    </location>
</feature>
<dbReference type="EC" id="2.3.1.20" evidence="4"/>
<dbReference type="UniPathway" id="UPA00282"/>
<organism evidence="13 14">
    <name type="scientific">Williamsia marianensis</name>
    <dbReference type="NCBI Taxonomy" id="85044"/>
    <lineage>
        <taxon>Bacteria</taxon>
        <taxon>Bacillati</taxon>
        <taxon>Actinomycetota</taxon>
        <taxon>Actinomycetes</taxon>
        <taxon>Mycobacteriales</taxon>
        <taxon>Nocardiaceae</taxon>
        <taxon>Williamsia</taxon>
    </lineage>
</organism>
<keyword evidence="6" id="KW-0808">Transferase</keyword>
<dbReference type="GO" id="GO:0051701">
    <property type="term" value="P:biological process involved in interaction with host"/>
    <property type="evidence" value="ECO:0007669"/>
    <property type="project" value="TreeGrafter"/>
</dbReference>
<dbReference type="GO" id="GO:0071731">
    <property type="term" value="P:response to nitric oxide"/>
    <property type="evidence" value="ECO:0007669"/>
    <property type="project" value="TreeGrafter"/>
</dbReference>
<proteinExistence type="inferred from homology"/>
<keyword evidence="9" id="KW-0012">Acyltransferase</keyword>
<dbReference type="PANTHER" id="PTHR31650:SF1">
    <property type="entry name" value="WAX ESTER SYNTHASE_DIACYLGLYCEROL ACYLTRANSFERASE 4-RELATED"/>
    <property type="match status" value="1"/>
</dbReference>
<dbReference type="EMBL" id="PEBD01000010">
    <property type="protein sequence ID" value="PHV65561.1"/>
    <property type="molecule type" value="Genomic_DNA"/>
</dbReference>
<dbReference type="InterPro" id="IPR004255">
    <property type="entry name" value="O-acyltransferase_WSD1_N"/>
</dbReference>
<dbReference type="InterPro" id="IPR045034">
    <property type="entry name" value="O-acyltransferase_WSD1-like"/>
</dbReference>
<reference evidence="13 14" key="1">
    <citation type="submission" date="2017-10" db="EMBL/GenBank/DDBJ databases">
        <title>The draft genome sequence of Williamsia sp. BULT 1.1 isolated from the semi-arid grassland soils from South Africa.</title>
        <authorList>
            <person name="Kabwe M.H."/>
            <person name="Govender N."/>
            <person name="Mutseka Lunga P."/>
            <person name="Vikram S."/>
            <person name="Makhalanyane T.P."/>
        </authorList>
    </citation>
    <scope>NUCLEOTIDE SEQUENCE [LARGE SCALE GENOMIC DNA]</scope>
    <source>
        <strain evidence="13 14">BULT 1.1</strain>
    </source>
</reference>
<feature type="domain" description="O-acyltransferase WSD1-like N-terminal" evidence="11">
    <location>
        <begin position="21"/>
        <end position="280"/>
    </location>
</feature>
<dbReference type="SUPFAM" id="SSF52777">
    <property type="entry name" value="CoA-dependent acyltransferases"/>
    <property type="match status" value="1"/>
</dbReference>
<dbReference type="GO" id="GO:0001666">
    <property type="term" value="P:response to hypoxia"/>
    <property type="evidence" value="ECO:0007669"/>
    <property type="project" value="TreeGrafter"/>
</dbReference>
<name>A0A2G3PIC4_WILMA</name>
<evidence type="ECO:0000259" key="12">
    <source>
        <dbReference type="Pfam" id="PF06974"/>
    </source>
</evidence>
<evidence type="ECO:0000256" key="2">
    <source>
        <dbReference type="ARBA" id="ARBA00005189"/>
    </source>
</evidence>
<comment type="similarity">
    <text evidence="3">Belongs to the long-chain O-acyltransferase family.</text>
</comment>
<keyword evidence="7" id="KW-0319">Glycerol metabolism</keyword>
<evidence type="ECO:0000256" key="5">
    <source>
        <dbReference type="ARBA" id="ARBA00022516"/>
    </source>
</evidence>
<evidence type="ECO:0000256" key="3">
    <source>
        <dbReference type="ARBA" id="ARBA00009587"/>
    </source>
</evidence>
<evidence type="ECO:0000256" key="9">
    <source>
        <dbReference type="ARBA" id="ARBA00023315"/>
    </source>
</evidence>
<comment type="caution">
    <text evidence="13">The sequence shown here is derived from an EMBL/GenBank/DDBJ whole genome shotgun (WGS) entry which is preliminary data.</text>
</comment>
<dbReference type="AlphaFoldDB" id="A0A2G3PIC4"/>
<comment type="catalytic activity">
    <reaction evidence="10">
        <text>an acyl-CoA + a 1,2-diacyl-sn-glycerol = a triacyl-sn-glycerol + CoA</text>
        <dbReference type="Rhea" id="RHEA:10868"/>
        <dbReference type="ChEBI" id="CHEBI:17815"/>
        <dbReference type="ChEBI" id="CHEBI:57287"/>
        <dbReference type="ChEBI" id="CHEBI:58342"/>
        <dbReference type="ChEBI" id="CHEBI:64615"/>
        <dbReference type="EC" id="2.3.1.20"/>
    </reaction>
</comment>
<evidence type="ECO:0000259" key="11">
    <source>
        <dbReference type="Pfam" id="PF03007"/>
    </source>
</evidence>
<evidence type="ECO:0000256" key="4">
    <source>
        <dbReference type="ARBA" id="ARBA00013244"/>
    </source>
</evidence>
<evidence type="ECO:0000256" key="6">
    <source>
        <dbReference type="ARBA" id="ARBA00022679"/>
    </source>
</evidence>
<keyword evidence="5" id="KW-0444">Lipid biosynthesis</keyword>
<protein>
    <recommendedName>
        <fullName evidence="4">diacylglycerol O-acyltransferase</fullName>
        <ecNumber evidence="4">2.3.1.20</ecNumber>
    </recommendedName>
</protein>
<dbReference type="GO" id="GO:0019432">
    <property type="term" value="P:triglyceride biosynthetic process"/>
    <property type="evidence" value="ECO:0007669"/>
    <property type="project" value="UniProtKB-UniPathway"/>
</dbReference>
<evidence type="ECO:0000256" key="7">
    <source>
        <dbReference type="ARBA" id="ARBA00022798"/>
    </source>
</evidence>
<evidence type="ECO:0000256" key="10">
    <source>
        <dbReference type="ARBA" id="ARBA00048109"/>
    </source>
</evidence>
<evidence type="ECO:0000313" key="13">
    <source>
        <dbReference type="EMBL" id="PHV65561.1"/>
    </source>
</evidence>
<keyword evidence="8" id="KW-0443">Lipid metabolism</keyword>
<evidence type="ECO:0000313" key="14">
    <source>
        <dbReference type="Proteomes" id="UP000225108"/>
    </source>
</evidence>
<comment type="pathway">
    <text evidence="1">Glycerolipid metabolism; triacylglycerol biosynthesis.</text>
</comment>
<dbReference type="Pfam" id="PF06974">
    <property type="entry name" value="WS_DGAT_C"/>
    <property type="match status" value="1"/>
</dbReference>
<dbReference type="Pfam" id="PF03007">
    <property type="entry name" value="WS_DGAT_cat"/>
    <property type="match status" value="1"/>
</dbReference>
<gene>
    <name evidence="13" type="ORF">CSW57_17585</name>
</gene>
<evidence type="ECO:0000256" key="1">
    <source>
        <dbReference type="ARBA" id="ARBA00004771"/>
    </source>
</evidence>
<accession>A0A2G3PIC4</accession>
<dbReference type="Proteomes" id="UP000225108">
    <property type="component" value="Unassembled WGS sequence"/>
</dbReference>
<dbReference type="InterPro" id="IPR009721">
    <property type="entry name" value="O-acyltransferase_WSD1_C"/>
</dbReference>
<sequence length="476" mass="52025">MLLPTINTYATETDAMKQIAGRDAAYLYLGDVNSSTIVSSYLMPNPDGLPLTIDHTAAVDWLRGRLDVSDLFTSKLMHLPGDVGLPYWVPDPAFDPAAHVRFHDVTDWSAARDLVADIAATPLDPSRPLWLMHVMTDIPDAPDQTGLSTLVALHYHHAAFDGMLFSTLTATMFSDLEITDEIRAAGRLIGDAGETRAAVARRELIGLPAHFWRFARVCGTTIRRTRNQAKTSEPGQRRSWPVIRFNAPFRGPRIADGVMLDLQEVLELRSRVAGATLNDLMLSVIGEATNRYLTQVGERPKSSMSALVPMSTRAMRESASANQFVPMVVDLQTAESDLTTRVQLISAETSREKKRIAEEATRADVAVVDAMPAPLLRLLGVLSRRQSKSASTSPAFNIVVTNVNGAQIRRKIFGLEVVGGFGVQTVANGSTLAHVITNRADKLAVSITADRASLPDITEYCRILEQSFKTHQAEVG</sequence>
<dbReference type="GO" id="GO:0005886">
    <property type="term" value="C:plasma membrane"/>
    <property type="evidence" value="ECO:0007669"/>
    <property type="project" value="TreeGrafter"/>
</dbReference>
<comment type="pathway">
    <text evidence="2">Lipid metabolism.</text>
</comment>
<dbReference type="GO" id="GO:0006071">
    <property type="term" value="P:glycerol metabolic process"/>
    <property type="evidence" value="ECO:0007669"/>
    <property type="project" value="UniProtKB-KW"/>
</dbReference>
<dbReference type="PANTHER" id="PTHR31650">
    <property type="entry name" value="O-ACYLTRANSFERASE (WSD1-LIKE) FAMILY PROTEIN"/>
    <property type="match status" value="1"/>
</dbReference>